<proteinExistence type="inferred from homology"/>
<evidence type="ECO:0000256" key="3">
    <source>
        <dbReference type="ARBA" id="ARBA00022722"/>
    </source>
</evidence>
<evidence type="ECO:0000313" key="13">
    <source>
        <dbReference type="Proteomes" id="UP000242525"/>
    </source>
</evidence>
<keyword evidence="6" id="KW-0378">Hydrolase</keyword>
<organism evidence="12 13">
    <name type="scientific">Geotrichum candidum</name>
    <name type="common">Oospora lactis</name>
    <name type="synonym">Dipodascus geotrichum</name>
    <dbReference type="NCBI Taxonomy" id="1173061"/>
    <lineage>
        <taxon>Eukaryota</taxon>
        <taxon>Fungi</taxon>
        <taxon>Dikarya</taxon>
        <taxon>Ascomycota</taxon>
        <taxon>Saccharomycotina</taxon>
        <taxon>Dipodascomycetes</taxon>
        <taxon>Dipodascales</taxon>
        <taxon>Dipodascaceae</taxon>
        <taxon>Geotrichum</taxon>
    </lineage>
</organism>
<comment type="subcellular location">
    <subcellularLocation>
        <location evidence="1">Nucleus</location>
    </subcellularLocation>
</comment>
<dbReference type="Gene3D" id="1.10.150.20">
    <property type="entry name" value="5' to 3' exonuclease, C-terminal subdomain"/>
    <property type="match status" value="1"/>
</dbReference>
<evidence type="ECO:0000256" key="5">
    <source>
        <dbReference type="ARBA" id="ARBA00022763"/>
    </source>
</evidence>
<dbReference type="PANTHER" id="PTHR10150:SF0">
    <property type="entry name" value="DNA REPAIR ENDONUCLEASE XPF"/>
    <property type="match status" value="1"/>
</dbReference>
<dbReference type="GO" id="GO:0003684">
    <property type="term" value="F:damaged DNA binding"/>
    <property type="evidence" value="ECO:0007669"/>
    <property type="project" value="TreeGrafter"/>
</dbReference>
<keyword evidence="3" id="KW-0540">Nuclease</keyword>
<evidence type="ECO:0000256" key="8">
    <source>
        <dbReference type="ARBA" id="ARBA00023204"/>
    </source>
</evidence>
<dbReference type="GO" id="GO:0000736">
    <property type="term" value="P:double-strand break repair via single-strand annealing, removal of nonhomologous ends"/>
    <property type="evidence" value="ECO:0007669"/>
    <property type="project" value="TreeGrafter"/>
</dbReference>
<dbReference type="PANTHER" id="PTHR10150">
    <property type="entry name" value="DNA REPAIR ENDONUCLEASE XPF"/>
    <property type="match status" value="1"/>
</dbReference>
<reference evidence="12" key="1">
    <citation type="submission" date="2014-03" db="EMBL/GenBank/DDBJ databases">
        <authorList>
            <person name="Casaregola S."/>
        </authorList>
    </citation>
    <scope>NUCLEOTIDE SEQUENCE [LARGE SCALE GENOMIC DNA]</scope>
    <source>
        <strain evidence="12">CLIB 918</strain>
    </source>
</reference>
<dbReference type="Gene3D" id="3.40.50.10130">
    <property type="match status" value="1"/>
</dbReference>
<dbReference type="InterPro" id="IPR047520">
    <property type="entry name" value="XPF_nuclease"/>
</dbReference>
<dbReference type="GO" id="GO:1901255">
    <property type="term" value="P:nucleotide-excision repair involved in interstrand cross-link repair"/>
    <property type="evidence" value="ECO:0007669"/>
    <property type="project" value="TreeGrafter"/>
</dbReference>
<dbReference type="GO" id="GO:0003697">
    <property type="term" value="F:single-stranded DNA binding"/>
    <property type="evidence" value="ECO:0007669"/>
    <property type="project" value="TreeGrafter"/>
</dbReference>
<dbReference type="InterPro" id="IPR006166">
    <property type="entry name" value="ERCC4_domain"/>
</dbReference>
<keyword evidence="13" id="KW-1185">Reference proteome</keyword>
<feature type="region of interest" description="Disordered" evidence="10">
    <location>
        <begin position="1"/>
        <end position="52"/>
    </location>
</feature>
<comment type="similarity">
    <text evidence="2">Belongs to the XPF family.</text>
</comment>
<dbReference type="FunFam" id="3.40.50.10130:FF:000002">
    <property type="entry name" value="DNA repair endonuclease XPF"/>
    <property type="match status" value="1"/>
</dbReference>
<evidence type="ECO:0000259" key="11">
    <source>
        <dbReference type="SMART" id="SM00891"/>
    </source>
</evidence>
<dbReference type="GO" id="GO:0000014">
    <property type="term" value="F:single-stranded DNA endodeoxyribonuclease activity"/>
    <property type="evidence" value="ECO:0007669"/>
    <property type="project" value="TreeGrafter"/>
</dbReference>
<evidence type="ECO:0000256" key="4">
    <source>
        <dbReference type="ARBA" id="ARBA00022759"/>
    </source>
</evidence>
<dbReference type="SUPFAM" id="SSF52980">
    <property type="entry name" value="Restriction endonuclease-like"/>
    <property type="match status" value="1"/>
</dbReference>
<dbReference type="STRING" id="1173061.A0A0J9X8H8"/>
<dbReference type="GO" id="GO:0000712">
    <property type="term" value="P:resolution of meiotic recombination intermediates"/>
    <property type="evidence" value="ECO:0007669"/>
    <property type="project" value="TreeGrafter"/>
</dbReference>
<dbReference type="EMBL" id="CCBN010000005">
    <property type="protein sequence ID" value="CDO53459.1"/>
    <property type="molecule type" value="Genomic_DNA"/>
</dbReference>
<keyword evidence="5" id="KW-0227">DNA damage</keyword>
<dbReference type="Proteomes" id="UP000242525">
    <property type="component" value="Unassembled WGS sequence"/>
</dbReference>
<comment type="caution">
    <text evidence="12">The sequence shown here is derived from an EMBL/GenBank/DDBJ whole genome shotgun (WGS) entry which is preliminary data.</text>
</comment>
<feature type="compositionally biased region" description="Low complexity" evidence="10">
    <location>
        <begin position="620"/>
        <end position="642"/>
    </location>
</feature>
<evidence type="ECO:0000256" key="2">
    <source>
        <dbReference type="ARBA" id="ARBA00010015"/>
    </source>
</evidence>
<name>A0A0J9X8H8_GEOCN</name>
<sequence length="1098" mass="124361">MANGNSDENEDESLFVQSAEAPPGDFADAAMDELLLREQDAPAPPAPEDSGLTPIERARILNQQSQQQQVDTYRFFKTHPVTLSTVLPFQKEIVIKMLAKDSLLILGRGLGMVKIASNLIHAIDVAGNSLNDLDMSKPKDLRPNSKAEQSLVIVLGALDRELDTIKEDLRELAIIDGISTIFPEDEDLVTDDESTSQTEQKPAKNHHRGVTILKTDSRYTVEKRASLYAKGGVYIVTSRIFIVDLLSNVIDPSKITGIVVMHADRITHHSTESFILRVFRQKNKLGFIKALSDVPENFSGFSPLATVMRNLRVSQAFLWPRFHVEVDDSLNLKHLMYKSSRTGQLKRPQTADISSVIEIEVELTESMKQIQTTIMACIEECLGRIKKLYSQIDIDFWNLDSAMSQNFDYIVRKQMDPIWHRLSSKTKRDVFDLTTLRQLLVNMPSYDPITFYKAIDTIFFQGIPQPGTLRDPDSRMLFSDSFETLLEVSRRRVFGSRSKSNTSDKTKHSIEELPKWDQLAKILEEIGVEKSKQTAMDGPILILCKDRKTCRQLSWFLRTMTTVESSGFKFYSGEKYLNTLLNDFRNWRKSLVVVRRQLDANRRENNNTGNQSGNYKSTTNNNSSIRGANNNSNNNDASRGGRPLNKRRRVRGDSAVAVNSQVSSRVPINTADNVNAADPDLEIMEATSDDGTKTEEVEEDEGFEVVNVQDSVQILDSNELILIHTYDKQNQEESLLQEISPSFIIMYEPDTTFIRRAEIYRSSNPYKQVRVYFMYYGMSVEEQRYLAAVRKEKDAFTRLVREKASLPITIVNDLDTEDPEAVYNRISKAGTAGNNNTKTRIAGGQIINRLPREPMRILVDHREFMSSLPNMIHLKHITVIPLQLTVGDYILSPKICVERKSIPDLVASFNSGRLYTQCQAMFRYYEQPVLLIEFDEAKSFSFETFSDLPGGGGGALANNTISSAERSKLIRGDIQAKLVILLLHYPKLNIIWSSSPEQTSEIFYNLKISHGSQEPNIDISMSYGLKDDLIAESDRDYNHTAIDLLKSIPGVTEANFRILINTYRSLQDLVKADTKELEELLGNASGKKVYEFINKSFN</sequence>
<dbReference type="Pfam" id="PF02732">
    <property type="entry name" value="ERCC4"/>
    <property type="match status" value="1"/>
</dbReference>
<dbReference type="InterPro" id="IPR011335">
    <property type="entry name" value="Restrct_endonuc-II-like"/>
</dbReference>
<dbReference type="InterPro" id="IPR010994">
    <property type="entry name" value="RuvA_2-like"/>
</dbReference>
<dbReference type="GO" id="GO:0000724">
    <property type="term" value="P:double-strand break repair via homologous recombination"/>
    <property type="evidence" value="ECO:0007669"/>
    <property type="project" value="TreeGrafter"/>
</dbReference>
<dbReference type="OrthoDB" id="361020at2759"/>
<gene>
    <name evidence="12" type="ORF">BN980_GECA05s02034g</name>
</gene>
<evidence type="ECO:0000256" key="1">
    <source>
        <dbReference type="ARBA" id="ARBA00004123"/>
    </source>
</evidence>
<evidence type="ECO:0000256" key="10">
    <source>
        <dbReference type="SAM" id="MobiDB-lite"/>
    </source>
</evidence>
<evidence type="ECO:0000256" key="7">
    <source>
        <dbReference type="ARBA" id="ARBA00023125"/>
    </source>
</evidence>
<keyword evidence="8" id="KW-0234">DNA repair</keyword>
<evidence type="ECO:0000256" key="9">
    <source>
        <dbReference type="ARBA" id="ARBA00023242"/>
    </source>
</evidence>
<feature type="domain" description="ERCC4" evidence="11">
    <location>
        <begin position="856"/>
        <end position="936"/>
    </location>
</feature>
<evidence type="ECO:0000256" key="6">
    <source>
        <dbReference type="ARBA" id="ARBA00022801"/>
    </source>
</evidence>
<evidence type="ECO:0000313" key="12">
    <source>
        <dbReference type="EMBL" id="CDO53459.1"/>
    </source>
</evidence>
<feature type="region of interest" description="Disordered" evidence="10">
    <location>
        <begin position="602"/>
        <end position="661"/>
    </location>
</feature>
<dbReference type="SMART" id="SM00891">
    <property type="entry name" value="ERCC4"/>
    <property type="match status" value="1"/>
</dbReference>
<accession>A0A0J9X8H8</accession>
<keyword evidence="7" id="KW-0238">DNA-binding</keyword>
<feature type="compositionally biased region" description="Polar residues" evidence="10">
    <location>
        <begin position="606"/>
        <end position="619"/>
    </location>
</feature>
<keyword evidence="4 12" id="KW-0255">Endonuclease</keyword>
<dbReference type="CDD" id="cd20078">
    <property type="entry name" value="XPF_nuclease_XPF_euk"/>
    <property type="match status" value="1"/>
</dbReference>
<keyword evidence="9" id="KW-0539">Nucleus</keyword>
<dbReference type="GO" id="GO:0000110">
    <property type="term" value="C:nucleotide-excision repair factor 1 complex"/>
    <property type="evidence" value="ECO:0007669"/>
    <property type="project" value="TreeGrafter"/>
</dbReference>
<dbReference type="SUPFAM" id="SSF47781">
    <property type="entry name" value="RuvA domain 2-like"/>
    <property type="match status" value="1"/>
</dbReference>
<protein>
    <submittedName>
        <fullName evidence="12">Similar to Saccharomyces cerevisiae YPL022W RAD1 Single-stranded DNA endonuclease (With Rad10p)</fullName>
    </submittedName>
</protein>
<dbReference type="AlphaFoldDB" id="A0A0J9X8H8"/>